<evidence type="ECO:0000256" key="1">
    <source>
        <dbReference type="SAM" id="MobiDB-lite"/>
    </source>
</evidence>
<evidence type="ECO:0000259" key="3">
    <source>
        <dbReference type="Pfam" id="PF06283"/>
    </source>
</evidence>
<protein>
    <recommendedName>
        <fullName evidence="3">ThuA-like domain-containing protein</fullName>
    </recommendedName>
</protein>
<evidence type="ECO:0000313" key="4">
    <source>
        <dbReference type="EMBL" id="GAA4460051.1"/>
    </source>
</evidence>
<dbReference type="EMBL" id="BAABGA010000049">
    <property type="protein sequence ID" value="GAA4460051.1"/>
    <property type="molecule type" value="Genomic_DNA"/>
</dbReference>
<dbReference type="RefSeq" id="WP_345324974.1">
    <property type="nucleotide sequence ID" value="NZ_BAABGA010000049.1"/>
</dbReference>
<comment type="caution">
    <text evidence="4">The sequence shown here is derived from an EMBL/GenBank/DDBJ whole genome shotgun (WGS) entry which is preliminary data.</text>
</comment>
<reference evidence="5" key="1">
    <citation type="journal article" date="2019" name="Int. J. Syst. Evol. Microbiol.">
        <title>The Global Catalogue of Microorganisms (GCM) 10K type strain sequencing project: providing services to taxonomists for standard genome sequencing and annotation.</title>
        <authorList>
            <consortium name="The Broad Institute Genomics Platform"/>
            <consortium name="The Broad Institute Genome Sequencing Center for Infectious Disease"/>
            <person name="Wu L."/>
            <person name="Ma J."/>
        </authorList>
    </citation>
    <scope>NUCLEOTIDE SEQUENCE [LARGE SCALE GENOMIC DNA]</scope>
    <source>
        <strain evidence="5">JCM 17759</strain>
    </source>
</reference>
<feature type="signal peptide" evidence="2">
    <location>
        <begin position="1"/>
        <end position="25"/>
    </location>
</feature>
<evidence type="ECO:0000256" key="2">
    <source>
        <dbReference type="SAM" id="SignalP"/>
    </source>
</evidence>
<name>A0ABP8N5Y0_9BACT</name>
<proteinExistence type="predicted"/>
<feature type="domain" description="ThuA-like" evidence="3">
    <location>
        <begin position="55"/>
        <end position="293"/>
    </location>
</feature>
<dbReference type="Proteomes" id="UP001500840">
    <property type="component" value="Unassembled WGS sequence"/>
</dbReference>
<dbReference type="SUPFAM" id="SSF52317">
    <property type="entry name" value="Class I glutamine amidotransferase-like"/>
    <property type="match status" value="1"/>
</dbReference>
<sequence length="362" mass="39571">MRRFLVALVALTLAATLFSNGSGFAADSPLVYQGNDGIGSGKHIVFLAGDHEYRSEEALPALARILAKRHGFKCTVLFNIDPETGYITPGNNNMPHTDAVNSADLLVFGLRFQNFPAEQMQPIADYIKRGGPVVGTRTSTHAFKIPAKSPFAKFDFQYKGEEMKGGFGRQVLGETWAGHYGRNHVMSTRLEIVPENAEHPVLRGVENPWVEAGGYWTDPEANSVVLANAQPLQGMTQDSPIADDKKPCPGAWVRTYKGENGSEGRVFTTTYCASEDIRNDGFRRMMINGCLWALGMEDAITGELNTDFVGPYDPSTFSFGGYRKAVKPQELAGWDSPIMPARDEDAASEAKPVAKKKKNAAE</sequence>
<feature type="region of interest" description="Disordered" evidence="1">
    <location>
        <begin position="333"/>
        <end position="362"/>
    </location>
</feature>
<feature type="chain" id="PRO_5046499972" description="ThuA-like domain-containing protein" evidence="2">
    <location>
        <begin position="26"/>
        <end position="362"/>
    </location>
</feature>
<evidence type="ECO:0000313" key="5">
    <source>
        <dbReference type="Proteomes" id="UP001500840"/>
    </source>
</evidence>
<keyword evidence="2" id="KW-0732">Signal</keyword>
<dbReference type="InterPro" id="IPR029010">
    <property type="entry name" value="ThuA-like"/>
</dbReference>
<organism evidence="4 5">
    <name type="scientific">Novipirellula rosea</name>
    <dbReference type="NCBI Taxonomy" id="1031540"/>
    <lineage>
        <taxon>Bacteria</taxon>
        <taxon>Pseudomonadati</taxon>
        <taxon>Planctomycetota</taxon>
        <taxon>Planctomycetia</taxon>
        <taxon>Pirellulales</taxon>
        <taxon>Pirellulaceae</taxon>
        <taxon>Novipirellula</taxon>
    </lineage>
</organism>
<accession>A0ABP8N5Y0</accession>
<keyword evidence="5" id="KW-1185">Reference proteome</keyword>
<feature type="compositionally biased region" description="Basic residues" evidence="1">
    <location>
        <begin position="353"/>
        <end position="362"/>
    </location>
</feature>
<dbReference type="InterPro" id="IPR029062">
    <property type="entry name" value="Class_I_gatase-like"/>
</dbReference>
<dbReference type="Pfam" id="PF06283">
    <property type="entry name" value="ThuA"/>
    <property type="match status" value="1"/>
</dbReference>
<dbReference type="Gene3D" id="3.40.50.880">
    <property type="match status" value="1"/>
</dbReference>
<gene>
    <name evidence="4" type="ORF">GCM10023156_40470</name>
</gene>